<evidence type="ECO:0000256" key="3">
    <source>
        <dbReference type="ARBA" id="ARBA00022691"/>
    </source>
</evidence>
<feature type="domain" description="SAM-dependent MTase RsmB/NOP-type" evidence="6">
    <location>
        <begin position="132"/>
        <end position="383"/>
    </location>
</feature>
<keyword evidence="8" id="KW-1185">Reference proteome</keyword>
<evidence type="ECO:0000256" key="5">
    <source>
        <dbReference type="PROSITE-ProRule" id="PRU01023"/>
    </source>
</evidence>
<dbReference type="InterPro" id="IPR054728">
    <property type="entry name" value="RsmB-like_ferredoxin"/>
</dbReference>
<dbReference type="SUPFAM" id="SSF53335">
    <property type="entry name" value="S-adenosyl-L-methionine-dependent methyltransferases"/>
    <property type="match status" value="1"/>
</dbReference>
<keyword evidence="4 5" id="KW-0694">RNA-binding</keyword>
<dbReference type="AlphaFoldDB" id="A0A6G7VQL8"/>
<evidence type="ECO:0000259" key="6">
    <source>
        <dbReference type="PROSITE" id="PS51686"/>
    </source>
</evidence>
<dbReference type="GO" id="GO:0003723">
    <property type="term" value="F:RNA binding"/>
    <property type="evidence" value="ECO:0007669"/>
    <property type="project" value="UniProtKB-UniRule"/>
</dbReference>
<dbReference type="Gene3D" id="3.30.70.1170">
    <property type="entry name" value="Sun protein, domain 3"/>
    <property type="match status" value="1"/>
</dbReference>
<dbReference type="PROSITE" id="PS51686">
    <property type="entry name" value="SAM_MT_RSMB_NOP"/>
    <property type="match status" value="1"/>
</dbReference>
<dbReference type="PANTHER" id="PTHR22807">
    <property type="entry name" value="NOP2 YEAST -RELATED NOL1/NOP2/FMU SUN DOMAIN-CONTAINING"/>
    <property type="match status" value="1"/>
</dbReference>
<dbReference type="InterPro" id="IPR029063">
    <property type="entry name" value="SAM-dependent_MTases_sf"/>
</dbReference>
<gene>
    <name evidence="7" type="ORF">G8E03_10025</name>
</gene>
<reference evidence="7 8" key="1">
    <citation type="submission" date="2020-03" db="EMBL/GenBank/DDBJ databases">
        <title>Complete genome sequence of Monaibacterium sp. ALG8 with diverse plasmids.</title>
        <authorList>
            <person name="Sun C."/>
        </authorList>
    </citation>
    <scope>NUCLEOTIDE SEQUENCE [LARGE SCALE GENOMIC DNA]</scope>
    <source>
        <strain evidence="7 8">ALG8</strain>
    </source>
</reference>
<feature type="active site" description="Nucleophile" evidence="5">
    <location>
        <position position="337"/>
    </location>
</feature>
<dbReference type="EMBL" id="CP049811">
    <property type="protein sequence ID" value="QIK42087.1"/>
    <property type="molecule type" value="Genomic_DNA"/>
</dbReference>
<proteinExistence type="inferred from homology"/>
<comment type="similarity">
    <text evidence="5">Belongs to the class I-like SAM-binding methyltransferase superfamily. RsmB/NOP family.</text>
</comment>
<dbReference type="PRINTS" id="PR02008">
    <property type="entry name" value="RCMTFAMILY"/>
</dbReference>
<dbReference type="InterPro" id="IPR001678">
    <property type="entry name" value="MeTrfase_RsmB-F_NOP2_dom"/>
</dbReference>
<feature type="binding site" evidence="5">
    <location>
        <position position="284"/>
    </location>
    <ligand>
        <name>S-adenosyl-L-methionine</name>
        <dbReference type="ChEBI" id="CHEBI:59789"/>
    </ligand>
</feature>
<keyword evidence="2 5" id="KW-0808">Transferase</keyword>
<dbReference type="InterPro" id="IPR023267">
    <property type="entry name" value="RCMT"/>
</dbReference>
<dbReference type="CDD" id="cd02440">
    <property type="entry name" value="AdoMet_MTases"/>
    <property type="match status" value="1"/>
</dbReference>
<keyword evidence="3 5" id="KW-0949">S-adenosyl-L-methionine</keyword>
<dbReference type="Pfam" id="PF01189">
    <property type="entry name" value="Methyltr_RsmB-F"/>
    <property type="match status" value="1"/>
</dbReference>
<dbReference type="Pfam" id="PF22458">
    <property type="entry name" value="RsmF-B_ferredox"/>
    <property type="match status" value="1"/>
</dbReference>
<comment type="caution">
    <text evidence="5">Lacks conserved residue(s) required for the propagation of feature annotation.</text>
</comment>
<evidence type="ECO:0000313" key="7">
    <source>
        <dbReference type="EMBL" id="QIK42087.1"/>
    </source>
</evidence>
<dbReference type="PANTHER" id="PTHR22807:SF53">
    <property type="entry name" value="RIBOSOMAL RNA SMALL SUBUNIT METHYLTRANSFERASE B-RELATED"/>
    <property type="match status" value="1"/>
</dbReference>
<evidence type="ECO:0000256" key="4">
    <source>
        <dbReference type="ARBA" id="ARBA00022884"/>
    </source>
</evidence>
<evidence type="ECO:0000256" key="2">
    <source>
        <dbReference type="ARBA" id="ARBA00022679"/>
    </source>
</evidence>
<organism evidence="7 8">
    <name type="scientific">Pontivivens nitratireducens</name>
    <dbReference type="NCBI Taxonomy" id="2758038"/>
    <lineage>
        <taxon>Bacteria</taxon>
        <taxon>Pseudomonadati</taxon>
        <taxon>Pseudomonadota</taxon>
        <taxon>Alphaproteobacteria</taxon>
        <taxon>Rhodobacterales</taxon>
        <taxon>Paracoccaceae</taxon>
        <taxon>Pontivivens</taxon>
    </lineage>
</organism>
<dbReference type="KEGG" id="mon:G8E03_10025"/>
<keyword evidence="1 5" id="KW-0489">Methyltransferase</keyword>
<feature type="binding site" evidence="5">
    <location>
        <position position="245"/>
    </location>
    <ligand>
        <name>S-adenosyl-L-methionine</name>
        <dbReference type="ChEBI" id="CHEBI:59789"/>
    </ligand>
</feature>
<dbReference type="GO" id="GO:0001510">
    <property type="term" value="P:RNA methylation"/>
    <property type="evidence" value="ECO:0007669"/>
    <property type="project" value="InterPro"/>
</dbReference>
<protein>
    <submittedName>
        <fullName evidence="7">RsmB/NOP family class I SAM-dependent RNA methyltransferase</fullName>
    </submittedName>
</protein>
<accession>A0A6G7VQL8</accession>
<dbReference type="GO" id="GO:0008173">
    <property type="term" value="F:RNA methyltransferase activity"/>
    <property type="evidence" value="ECO:0007669"/>
    <property type="project" value="InterPro"/>
</dbReference>
<evidence type="ECO:0000256" key="1">
    <source>
        <dbReference type="ARBA" id="ARBA00022603"/>
    </source>
</evidence>
<name>A0A6G7VQL8_9RHOB</name>
<dbReference type="Proteomes" id="UP000500791">
    <property type="component" value="Chromosome"/>
</dbReference>
<dbReference type="Gene3D" id="3.40.50.150">
    <property type="entry name" value="Vaccinia Virus protein VP39"/>
    <property type="match status" value="1"/>
</dbReference>
<sequence length="383" mass="40823">MVPAARYAAAMQVVDRIRTGTRASVALRDWGRANRFAGSGDRRAIGDIVHDVLRHWWSSAAVGGGDGGRLRVLGLLRLTGVDPASIFTGTGHAPDELSAEEAVQFQGEIPSDLPSLVEGDLRQRFGDDFPGLVQAMRGRAPLDLRVNLLRSSVAEAEAALAADGITVEQVPLCKTALRAPAGDRRLARSRAYLDGLVELQDASSQAAVAFAEPRPGERILDYCTGAGGKALSLAALSNGPVDVHDIAPERMRDLPERARRAGAALTPRGTSALQGRHWDLVFADAPCSGSGSWRRDPEGRIRLTAEMLAALRTAQAQVLDVCAPLVAPGGRLVYATCSMLSAENEDAVTDFVNRTGNWRVCRTLSLSPLNGGDGFFAAWLERT</sequence>
<evidence type="ECO:0000313" key="8">
    <source>
        <dbReference type="Proteomes" id="UP000500791"/>
    </source>
</evidence>
<dbReference type="InterPro" id="IPR049560">
    <property type="entry name" value="MeTrfase_RsmB-F_NOP2_cat"/>
</dbReference>